<dbReference type="InterPro" id="IPR036412">
    <property type="entry name" value="HAD-like_sf"/>
</dbReference>
<dbReference type="EMBL" id="GU260711">
    <property type="protein sequence ID" value="ADC36078.1"/>
    <property type="molecule type" value="Genomic_DNA"/>
</dbReference>
<evidence type="ECO:0000256" key="7">
    <source>
        <dbReference type="PIRSR" id="PIRSR006118-2"/>
    </source>
</evidence>
<evidence type="ECO:0000256" key="5">
    <source>
        <dbReference type="ARBA" id="ARBA00022801"/>
    </source>
</evidence>
<dbReference type="GO" id="GO:0046872">
    <property type="term" value="F:metal ion binding"/>
    <property type="evidence" value="ECO:0007669"/>
    <property type="project" value="UniProtKB-KW"/>
</dbReference>
<evidence type="ECO:0000256" key="3">
    <source>
        <dbReference type="ARBA" id="ARBA00011881"/>
    </source>
</evidence>
<dbReference type="InterPro" id="IPR050793">
    <property type="entry name" value="CMP-NeuNAc_synthase"/>
</dbReference>
<dbReference type="SFLD" id="SFLDG01136">
    <property type="entry name" value="C1.6:_Phosphoserine_Phosphatas"/>
    <property type="match status" value="1"/>
</dbReference>
<evidence type="ECO:0000256" key="6">
    <source>
        <dbReference type="ARBA" id="ARBA00022842"/>
    </source>
</evidence>
<keyword evidence="4 7" id="KW-0479">Metal-binding</keyword>
<keyword evidence="6 7" id="KW-0460">Magnesium</keyword>
<feature type="binding site" evidence="7">
    <location>
        <position position="20"/>
    </location>
    <ligand>
        <name>Mg(2+)</name>
        <dbReference type="ChEBI" id="CHEBI:18420"/>
    </ligand>
</feature>
<sequence length="166" mass="17958">MALSPELTERFRRVTLLVTDCDGVLNDGRLFFGPTGEELKVFFVRDGQGLAYWHKAGFRSGIISGRTNPILEMRARQLGMEFIWQGRKEKVSAFHELIAAAGASADETAYVGDDTPDAEVFPLAGLAVAVGDALDEVKAAAHYVTQCAGGRGAIREVIDLCLAARK</sequence>
<dbReference type="NCBIfam" id="TIGR01670">
    <property type="entry name" value="KdsC-phosphatas"/>
    <property type="match status" value="1"/>
</dbReference>
<organism evidence="8">
    <name type="scientific">uncultured bacterium 164</name>
    <dbReference type="NCBI Taxonomy" id="698382"/>
    <lineage>
        <taxon>Bacteria</taxon>
        <taxon>environmental samples</taxon>
    </lineage>
</organism>
<comment type="similarity">
    <text evidence="2">Belongs to the KdsC family.</text>
</comment>
<feature type="binding site" evidence="7">
    <location>
        <position position="22"/>
    </location>
    <ligand>
        <name>substrate</name>
    </ligand>
</feature>
<dbReference type="InterPro" id="IPR023214">
    <property type="entry name" value="HAD_sf"/>
</dbReference>
<comment type="cofactor">
    <cofactor evidence="1 7">
        <name>Mg(2+)</name>
        <dbReference type="ChEBI" id="CHEBI:18420"/>
    </cofactor>
</comment>
<evidence type="ECO:0000256" key="2">
    <source>
        <dbReference type="ARBA" id="ARBA00005893"/>
    </source>
</evidence>
<dbReference type="PANTHER" id="PTHR21485">
    <property type="entry name" value="HAD SUPERFAMILY MEMBERS CMAS AND KDSC"/>
    <property type="match status" value="1"/>
</dbReference>
<evidence type="ECO:0000256" key="4">
    <source>
        <dbReference type="ARBA" id="ARBA00022723"/>
    </source>
</evidence>
<dbReference type="CDD" id="cd01630">
    <property type="entry name" value="HAD_KDO-like"/>
    <property type="match status" value="1"/>
</dbReference>
<dbReference type="Gene3D" id="3.40.50.1000">
    <property type="entry name" value="HAD superfamily/HAD-like"/>
    <property type="match status" value="1"/>
</dbReference>
<dbReference type="PANTHER" id="PTHR21485:SF3">
    <property type="entry name" value="N-ACYLNEURAMINATE CYTIDYLYLTRANSFERASE"/>
    <property type="match status" value="1"/>
</dbReference>
<reference evidence="8" key="1">
    <citation type="submission" date="2009-12" db="EMBL/GenBank/DDBJ databases">
        <authorList>
            <person name="Kielak A."/>
            <person name="van Veen J.A."/>
            <person name="Kowalchuk G.A."/>
        </authorList>
    </citation>
    <scope>NUCLEOTIDE SEQUENCE</scope>
</reference>
<keyword evidence="5" id="KW-0378">Hydrolase</keyword>
<dbReference type="Pfam" id="PF08282">
    <property type="entry name" value="Hydrolase_3"/>
    <property type="match status" value="1"/>
</dbReference>
<dbReference type="SFLD" id="SFLDG01138">
    <property type="entry name" value="C1.6.2:_Deoxy-d-mannose-octulo"/>
    <property type="match status" value="1"/>
</dbReference>
<comment type="subunit">
    <text evidence="3">Homotetramer.</text>
</comment>
<dbReference type="GO" id="GO:0016788">
    <property type="term" value="F:hydrolase activity, acting on ester bonds"/>
    <property type="evidence" value="ECO:0007669"/>
    <property type="project" value="InterPro"/>
</dbReference>
<reference evidence="8" key="2">
    <citation type="journal article" date="2010" name="Appl. Environ. Microbiol.">
        <title>Comparative analysis of acidobacterial genomic fragments from terrestrial and aquatic metagenomic libraries, with emphasis on acidobacteria subdivision 6.</title>
        <authorList>
            <person name="Kielak A.M."/>
            <person name="van Veen J.A."/>
            <person name="Kowalchuk G.A."/>
        </authorList>
    </citation>
    <scope>NUCLEOTIDE SEQUENCE</scope>
</reference>
<dbReference type="FunFam" id="3.40.50.1000:FF:000029">
    <property type="entry name" value="3-deoxy-D-manno-octulosonate 8-phosphate phosphatase KdsC"/>
    <property type="match status" value="1"/>
</dbReference>
<evidence type="ECO:0000256" key="1">
    <source>
        <dbReference type="ARBA" id="ARBA00001946"/>
    </source>
</evidence>
<proteinExistence type="inferred from homology"/>
<accession>E3T6Y4</accession>
<dbReference type="SFLD" id="SFLDS00003">
    <property type="entry name" value="Haloacid_Dehalogenase"/>
    <property type="match status" value="1"/>
</dbReference>
<dbReference type="GO" id="GO:0008781">
    <property type="term" value="F:N-acylneuraminate cytidylyltransferase activity"/>
    <property type="evidence" value="ECO:0007669"/>
    <property type="project" value="TreeGrafter"/>
</dbReference>
<feature type="binding site" evidence="7">
    <location>
        <position position="113"/>
    </location>
    <ligand>
        <name>Mg(2+)</name>
        <dbReference type="ChEBI" id="CHEBI:18420"/>
    </ligand>
</feature>
<dbReference type="SUPFAM" id="SSF56784">
    <property type="entry name" value="HAD-like"/>
    <property type="match status" value="1"/>
</dbReference>
<dbReference type="PIRSF" id="PIRSF006118">
    <property type="entry name" value="KDO8-P_Ptase"/>
    <property type="match status" value="1"/>
</dbReference>
<name>E3T6Y4_9BACT</name>
<protein>
    <submittedName>
        <fullName evidence="8">3-deoxy-D-manno-octulosonate 8-phosphate phosphatase YrbI family protein</fullName>
    </submittedName>
</protein>
<evidence type="ECO:0000313" key="8">
    <source>
        <dbReference type="EMBL" id="ADC36078.1"/>
    </source>
</evidence>
<dbReference type="AlphaFoldDB" id="E3T6Y4"/>
<dbReference type="InterPro" id="IPR010023">
    <property type="entry name" value="KdsC_fam"/>
</dbReference>